<evidence type="ECO:0000313" key="2">
    <source>
        <dbReference type="Proteomes" id="UP000239757"/>
    </source>
</evidence>
<accession>A0A2P5VPA9</accession>
<dbReference type="Proteomes" id="UP000239757">
    <property type="component" value="Unassembled WGS sequence"/>
</dbReference>
<protein>
    <submittedName>
        <fullName evidence="1">Uncharacterized protein</fullName>
    </submittedName>
</protein>
<proteinExistence type="predicted"/>
<sequence length="125" mass="13590">MSCFNTTVSHGRVTSPDWPRLQARPCAWPSTPLTVSNSVARLRVRVPHATCGTGSSSFTSSQPLFIALSCCNSGSGAMNPSLSWALIALRCSLGLSSVLLVFWKWVSDTEMNFESISSRFCFFSC</sequence>
<reference evidence="1 2" key="1">
    <citation type="submission" date="2015-01" db="EMBL/GenBank/DDBJ databases">
        <title>Genome of allotetraploid Gossypium barbadense reveals genomic plasticity and fiber elongation in cotton evolution.</title>
        <authorList>
            <person name="Chen X."/>
            <person name="Liu X."/>
            <person name="Zhao B."/>
            <person name="Zheng H."/>
            <person name="Hu Y."/>
            <person name="Lu G."/>
            <person name="Yang C."/>
            <person name="Chen J."/>
            <person name="Shan C."/>
            <person name="Zhang L."/>
            <person name="Zhou Y."/>
            <person name="Wang L."/>
            <person name="Guo W."/>
            <person name="Bai Y."/>
            <person name="Ruan J."/>
            <person name="Shangguan X."/>
            <person name="Mao Y."/>
            <person name="Jiang J."/>
            <person name="Zhu Y."/>
            <person name="Lei J."/>
            <person name="Kang H."/>
            <person name="Chen S."/>
            <person name="He X."/>
            <person name="Wang R."/>
            <person name="Wang Y."/>
            <person name="Chen J."/>
            <person name="Wang L."/>
            <person name="Yu S."/>
            <person name="Wang B."/>
            <person name="Wei J."/>
            <person name="Song S."/>
            <person name="Lu X."/>
            <person name="Gao Z."/>
            <person name="Gu W."/>
            <person name="Deng X."/>
            <person name="Ma D."/>
            <person name="Wang S."/>
            <person name="Liang W."/>
            <person name="Fang L."/>
            <person name="Cai C."/>
            <person name="Zhu X."/>
            <person name="Zhou B."/>
            <person name="Zhang Y."/>
            <person name="Chen Z."/>
            <person name="Xu S."/>
            <person name="Zhu R."/>
            <person name="Wang S."/>
            <person name="Zhang T."/>
            <person name="Zhao G."/>
        </authorList>
    </citation>
    <scope>NUCLEOTIDE SEQUENCE [LARGE SCALE GENOMIC DNA]</scope>
    <source>
        <strain evidence="2">cv. Xinhai21</strain>
        <tissue evidence="1">Leaf</tissue>
    </source>
</reference>
<evidence type="ECO:0000313" key="1">
    <source>
        <dbReference type="EMBL" id="PPR80664.1"/>
    </source>
</evidence>
<gene>
    <name evidence="1" type="ORF">GOBAR_AA40050</name>
</gene>
<organism evidence="1 2">
    <name type="scientific">Gossypium barbadense</name>
    <name type="common">Sea Island cotton</name>
    <name type="synonym">Hibiscus barbadensis</name>
    <dbReference type="NCBI Taxonomy" id="3634"/>
    <lineage>
        <taxon>Eukaryota</taxon>
        <taxon>Viridiplantae</taxon>
        <taxon>Streptophyta</taxon>
        <taxon>Embryophyta</taxon>
        <taxon>Tracheophyta</taxon>
        <taxon>Spermatophyta</taxon>
        <taxon>Magnoliopsida</taxon>
        <taxon>eudicotyledons</taxon>
        <taxon>Gunneridae</taxon>
        <taxon>Pentapetalae</taxon>
        <taxon>rosids</taxon>
        <taxon>malvids</taxon>
        <taxon>Malvales</taxon>
        <taxon>Malvaceae</taxon>
        <taxon>Malvoideae</taxon>
        <taxon>Gossypium</taxon>
    </lineage>
</organism>
<name>A0A2P5VPA9_GOSBA</name>
<dbReference type="AlphaFoldDB" id="A0A2P5VPA9"/>
<dbReference type="EMBL" id="KZ671728">
    <property type="protein sequence ID" value="PPR80664.1"/>
    <property type="molecule type" value="Genomic_DNA"/>
</dbReference>